<protein>
    <submittedName>
        <fullName evidence="2">Uncharacterized protein</fullName>
    </submittedName>
</protein>
<evidence type="ECO:0000256" key="1">
    <source>
        <dbReference type="SAM" id="SignalP"/>
    </source>
</evidence>
<sequence>MRDHGTYDAFASHGLRAAFILVLLVASLAPTAQAATWVPDPAFHDGLIGADAFAGSSTRDYFGQKLVLKDGDVIAAGVVPALSGDLGALGLVRYDSAGVRQPWSNPGANGHYGNQYVVLPNGSFNRITGVRDLIAFGSRLFVLVETERYVLGNPLENPGIHFHGYGVDVVVFGTDGSFKSATEMDFDNEDPEARTVWAGGIAAYDNGQFPAVVSLVYAGRKKIDGVERPAVRRFTVESGGTLTSAYAVQHPTFGSNCSATTHCSVFGIALGGRSTFTTPPRIYLVGSRFSDCTGICYHGWQTTVMRVDSNAQPVTSFGSNGLGYVQFQGGSRGRAIAVSGSIGVLGEDAIYVASEVDLSCAMGIGVSKFSAEGYTVAAFGNTYGGTRYAGSTAAGSTCSLQNQLGNVRDSFPTGIALNGDTVAVSSYAVGGPGVLCPVGQPCPEDRFDGEAGVIATADGALLSHQRYPFTDSPGGARTRHSAFHDIAAGDGGSFSLVGGVRYLETDATAAQRGRTQFGTLRIVPSPLLFRDGFE</sequence>
<evidence type="ECO:0000313" key="2">
    <source>
        <dbReference type="EMBL" id="MBB5206880.1"/>
    </source>
</evidence>
<evidence type="ECO:0000313" key="3">
    <source>
        <dbReference type="Proteomes" id="UP000521199"/>
    </source>
</evidence>
<reference evidence="2 3" key="1">
    <citation type="submission" date="2020-08" db="EMBL/GenBank/DDBJ databases">
        <title>Genomic Encyclopedia of Type Strains, Phase IV (KMG-IV): sequencing the most valuable type-strain genomes for metagenomic binning, comparative biology and taxonomic classification.</title>
        <authorList>
            <person name="Goeker M."/>
        </authorList>
    </citation>
    <scope>NUCLEOTIDE SEQUENCE [LARGE SCALE GENOMIC DNA]</scope>
    <source>
        <strain evidence="2 3">DSM 24163</strain>
    </source>
</reference>
<dbReference type="RefSeq" id="WP_183959268.1">
    <property type="nucleotide sequence ID" value="NZ_JACHHP010000001.1"/>
</dbReference>
<keyword evidence="1" id="KW-0732">Signal</keyword>
<proteinExistence type="predicted"/>
<feature type="chain" id="PRO_5031255930" evidence="1">
    <location>
        <begin position="35"/>
        <end position="534"/>
    </location>
</feature>
<comment type="caution">
    <text evidence="2">The sequence shown here is derived from an EMBL/GenBank/DDBJ whole genome shotgun (WGS) entry which is preliminary data.</text>
</comment>
<accession>A0A7W8D4Y3</accession>
<gene>
    <name evidence="2" type="ORF">HNQ52_000396</name>
</gene>
<feature type="signal peptide" evidence="1">
    <location>
        <begin position="1"/>
        <end position="34"/>
    </location>
</feature>
<dbReference type="AlphaFoldDB" id="A0A7W8D4Y3"/>
<dbReference type="Proteomes" id="UP000521199">
    <property type="component" value="Unassembled WGS sequence"/>
</dbReference>
<keyword evidence="3" id="KW-1185">Reference proteome</keyword>
<name>A0A7W8D4Y3_9GAMM</name>
<organism evidence="2 3">
    <name type="scientific">Chiayiivirga flava</name>
    <dbReference type="NCBI Taxonomy" id="659595"/>
    <lineage>
        <taxon>Bacteria</taxon>
        <taxon>Pseudomonadati</taxon>
        <taxon>Pseudomonadota</taxon>
        <taxon>Gammaproteobacteria</taxon>
        <taxon>Lysobacterales</taxon>
        <taxon>Lysobacteraceae</taxon>
        <taxon>Chiayiivirga</taxon>
    </lineage>
</organism>
<dbReference type="EMBL" id="JACHHP010000001">
    <property type="protein sequence ID" value="MBB5206880.1"/>
    <property type="molecule type" value="Genomic_DNA"/>
</dbReference>